<dbReference type="Proteomes" id="UP001550739">
    <property type="component" value="Unassembled WGS sequence"/>
</dbReference>
<evidence type="ECO:0008006" key="3">
    <source>
        <dbReference type="Google" id="ProtNLM"/>
    </source>
</evidence>
<organism evidence="1 2">
    <name type="scientific">Streptomyces sp. 900129855</name>
    <dbReference type="NCBI Taxonomy" id="3155129"/>
    <lineage>
        <taxon>Bacteria</taxon>
        <taxon>Bacillati</taxon>
        <taxon>Actinomycetota</taxon>
        <taxon>Actinomycetes</taxon>
        <taxon>Kitasatosporales</taxon>
        <taxon>Streptomycetaceae</taxon>
        <taxon>Streptomyces</taxon>
    </lineage>
</organism>
<keyword evidence="2" id="KW-1185">Reference proteome</keyword>
<evidence type="ECO:0000313" key="1">
    <source>
        <dbReference type="EMBL" id="MEU3787589.1"/>
    </source>
</evidence>
<comment type="caution">
    <text evidence="1">The sequence shown here is derived from an EMBL/GenBank/DDBJ whole genome shotgun (WGS) entry which is preliminary data.</text>
</comment>
<evidence type="ECO:0000313" key="2">
    <source>
        <dbReference type="Proteomes" id="UP001550739"/>
    </source>
</evidence>
<dbReference type="RefSeq" id="WP_361710254.1">
    <property type="nucleotide sequence ID" value="NZ_JBEZVE010000046.1"/>
</dbReference>
<proteinExistence type="predicted"/>
<accession>A0ABV2ZYF8</accession>
<reference evidence="1 2" key="1">
    <citation type="submission" date="2024-06" db="EMBL/GenBank/DDBJ databases">
        <title>The Natural Products Discovery Center: Release of the First 8490 Sequenced Strains for Exploring Actinobacteria Biosynthetic Diversity.</title>
        <authorList>
            <person name="Kalkreuter E."/>
            <person name="Kautsar S.A."/>
            <person name="Yang D."/>
            <person name="Bader C.D."/>
            <person name="Teijaro C.N."/>
            <person name="Fluegel L."/>
            <person name="Davis C.M."/>
            <person name="Simpson J.R."/>
            <person name="Lauterbach L."/>
            <person name="Steele A.D."/>
            <person name="Gui C."/>
            <person name="Meng S."/>
            <person name="Li G."/>
            <person name="Viehrig K."/>
            <person name="Ye F."/>
            <person name="Su P."/>
            <person name="Kiefer A.F."/>
            <person name="Nichols A."/>
            <person name="Cepeda A.J."/>
            <person name="Yan W."/>
            <person name="Fan B."/>
            <person name="Jiang Y."/>
            <person name="Adhikari A."/>
            <person name="Zheng C.-J."/>
            <person name="Schuster L."/>
            <person name="Cowan T.M."/>
            <person name="Smanski M.J."/>
            <person name="Chevrette M.G."/>
            <person name="De Carvalho L.P.S."/>
            <person name="Shen B."/>
        </authorList>
    </citation>
    <scope>NUCLEOTIDE SEQUENCE [LARGE SCALE GENOMIC DNA]</scope>
    <source>
        <strain evidence="1 2">NPDC033843</strain>
    </source>
</reference>
<sequence length="147" mass="15207">MSVSGRQVALGVQAMLTSVTGRSCGYGTAPTVDDKPTGNVIPYSVLYELGQVSGFGPPFGDADADARVYVQISSVGTTAEQVSLHADKVRAAFLARVSGAGRFANPINVTGARVIDRALDQEDGTTVTSGTYTYVQRFALTVSSPAG</sequence>
<protein>
    <recommendedName>
        <fullName evidence="3">Tail terminator</fullName>
    </recommendedName>
</protein>
<gene>
    <name evidence="1" type="ORF">AB0E89_44955</name>
</gene>
<name>A0ABV2ZYF8_9ACTN</name>
<dbReference type="EMBL" id="JBEZVE010000046">
    <property type="protein sequence ID" value="MEU3787589.1"/>
    <property type="molecule type" value="Genomic_DNA"/>
</dbReference>